<evidence type="ECO:0000313" key="1">
    <source>
        <dbReference type="EMBL" id="KAG5413497.1"/>
    </source>
</evidence>
<gene>
    <name evidence="1" type="primary">A01g501700.1_BraROA</name>
    <name evidence="1" type="ORF">IGI04_001064</name>
</gene>
<keyword evidence="2" id="KW-1185">Reference proteome</keyword>
<reference evidence="1 2" key="1">
    <citation type="submission" date="2021-03" db="EMBL/GenBank/DDBJ databases">
        <authorList>
            <person name="King G.J."/>
            <person name="Bancroft I."/>
            <person name="Baten A."/>
            <person name="Bloomfield J."/>
            <person name="Borpatragohain P."/>
            <person name="He Z."/>
            <person name="Irish N."/>
            <person name="Irwin J."/>
            <person name="Liu K."/>
            <person name="Mauleon R.P."/>
            <person name="Moore J."/>
            <person name="Morris R."/>
            <person name="Ostergaard L."/>
            <person name="Wang B."/>
            <person name="Wells R."/>
        </authorList>
    </citation>
    <scope>NUCLEOTIDE SEQUENCE [LARGE SCALE GENOMIC DNA]</scope>
    <source>
        <strain evidence="1">R-o-18</strain>
        <tissue evidence="1">Leaf</tissue>
    </source>
</reference>
<dbReference type="Proteomes" id="UP000823674">
    <property type="component" value="Chromosome A01"/>
</dbReference>
<proteinExistence type="predicted"/>
<accession>A0ABQ7NRL9</accession>
<name>A0ABQ7NRL9_BRACM</name>
<comment type="caution">
    <text evidence="1">The sequence shown here is derived from an EMBL/GenBank/DDBJ whole genome shotgun (WGS) entry which is preliminary data.</text>
</comment>
<feature type="non-terminal residue" evidence="1">
    <location>
        <position position="1"/>
    </location>
</feature>
<organism evidence="1 2">
    <name type="scientific">Brassica rapa subsp. trilocularis</name>
    <dbReference type="NCBI Taxonomy" id="1813537"/>
    <lineage>
        <taxon>Eukaryota</taxon>
        <taxon>Viridiplantae</taxon>
        <taxon>Streptophyta</taxon>
        <taxon>Embryophyta</taxon>
        <taxon>Tracheophyta</taxon>
        <taxon>Spermatophyta</taxon>
        <taxon>Magnoliopsida</taxon>
        <taxon>eudicotyledons</taxon>
        <taxon>Gunneridae</taxon>
        <taxon>Pentapetalae</taxon>
        <taxon>rosids</taxon>
        <taxon>malvids</taxon>
        <taxon>Brassicales</taxon>
        <taxon>Brassicaceae</taxon>
        <taxon>Brassiceae</taxon>
        <taxon>Brassica</taxon>
    </lineage>
</organism>
<protein>
    <submittedName>
        <fullName evidence="1">Uncharacterized protein</fullName>
    </submittedName>
</protein>
<evidence type="ECO:0000313" key="2">
    <source>
        <dbReference type="Proteomes" id="UP000823674"/>
    </source>
</evidence>
<dbReference type="EMBL" id="JADBGQ010000001">
    <property type="protein sequence ID" value="KAG5413497.1"/>
    <property type="molecule type" value="Genomic_DNA"/>
</dbReference>
<sequence>LQKNPVYDKKDIRLSTIRIRFSITITGEVVRNENEPIRPNITASIKKASTTEETTVLRPKDQNFAETKIDSVLATSHHSLLSSSCLV</sequence>